<evidence type="ECO:0000256" key="6">
    <source>
        <dbReference type="ARBA" id="ARBA00022989"/>
    </source>
</evidence>
<comment type="caution">
    <text evidence="9">The sequence shown here is derived from an EMBL/GenBank/DDBJ whole genome shotgun (WGS) entry which is preliminary data.</text>
</comment>
<feature type="transmembrane region" description="Helical" evidence="8">
    <location>
        <begin position="156"/>
        <end position="178"/>
    </location>
</feature>
<sequence length="359" mass="38277">MNDRFFERAGGLAIVAVLVIACLKIIAPFLGPMLWGAIIAISTWPLFDRLQQRLGGRQGFAAFILTTGLILVFVVPIFLLVYSLTEHVASVSGLIKDLTTMTLPPAPVWLVDAPLIGPRIDAFWQQASTDMPALLETARPALKDGMTWLLKQSGNLTLSLFEFLLAIVLAGFLCANGAGAKELLKRLICRVAGETGLELIAIAGQTVRAVSVGVVGTALMQALLSVFGFAIAGIPGAGLLGLFCFILAMLQLGTSLVWIPAAVWLSYQGETGWAVFTVGWSIFINIADNFVKPYLISHGSGLPIPLIFLGVLGGLLAWGFVGIFVGATLLVVCFTLLKSWLDLEQAIDPVDTGDSKEHA</sequence>
<keyword evidence="6 8" id="KW-1133">Transmembrane helix</keyword>
<feature type="transmembrane region" description="Helical" evidence="8">
    <location>
        <begin position="307"/>
        <end position="337"/>
    </location>
</feature>
<dbReference type="PANTHER" id="PTHR21716">
    <property type="entry name" value="TRANSMEMBRANE PROTEIN"/>
    <property type="match status" value="1"/>
</dbReference>
<dbReference type="OrthoDB" id="5298283at2"/>
<dbReference type="GO" id="GO:0005886">
    <property type="term" value="C:plasma membrane"/>
    <property type="evidence" value="ECO:0007669"/>
    <property type="project" value="UniProtKB-SubCell"/>
</dbReference>
<feature type="transmembrane region" description="Helical" evidence="8">
    <location>
        <begin position="271"/>
        <end position="287"/>
    </location>
</feature>
<dbReference type="PROSITE" id="PS51257">
    <property type="entry name" value="PROKAR_LIPOPROTEIN"/>
    <property type="match status" value="1"/>
</dbReference>
<evidence type="ECO:0000256" key="1">
    <source>
        <dbReference type="ARBA" id="ARBA00004651"/>
    </source>
</evidence>
<evidence type="ECO:0000256" key="2">
    <source>
        <dbReference type="ARBA" id="ARBA00009773"/>
    </source>
</evidence>
<dbReference type="RefSeq" id="WP_104424795.1">
    <property type="nucleotide sequence ID" value="NZ_PTIY01000013.1"/>
</dbReference>
<keyword evidence="10" id="KW-1185">Reference proteome</keyword>
<accession>A0A2S6GRD8</accession>
<comment type="similarity">
    <text evidence="2">Belongs to the autoinducer-2 exporter (AI-2E) (TC 2.A.86) family.</text>
</comment>
<keyword evidence="5 8" id="KW-0812">Transmembrane</keyword>
<dbReference type="Pfam" id="PF01594">
    <property type="entry name" value="AI-2E_transport"/>
    <property type="match status" value="1"/>
</dbReference>
<evidence type="ECO:0000256" key="8">
    <source>
        <dbReference type="SAM" id="Phobius"/>
    </source>
</evidence>
<evidence type="ECO:0000256" key="7">
    <source>
        <dbReference type="ARBA" id="ARBA00023136"/>
    </source>
</evidence>
<evidence type="ECO:0000313" key="9">
    <source>
        <dbReference type="EMBL" id="PPK67766.1"/>
    </source>
</evidence>
<protein>
    <submittedName>
        <fullName evidence="9">Putative PurR-regulated permease PerM</fullName>
    </submittedName>
</protein>
<reference evidence="9 10" key="1">
    <citation type="submission" date="2018-02" db="EMBL/GenBank/DDBJ databases">
        <title>Subsurface microbial communities from deep shales in Ohio and West Virginia, USA.</title>
        <authorList>
            <person name="Wrighton K."/>
        </authorList>
    </citation>
    <scope>NUCLEOTIDE SEQUENCE [LARGE SCALE GENOMIC DNA]</scope>
    <source>
        <strain evidence="9 10">OWC-G53F</strain>
    </source>
</reference>
<feature type="transmembrane region" description="Helical" evidence="8">
    <location>
        <begin position="209"/>
        <end position="231"/>
    </location>
</feature>
<dbReference type="EMBL" id="PTIY01000013">
    <property type="protein sequence ID" value="PPK67766.1"/>
    <property type="molecule type" value="Genomic_DNA"/>
</dbReference>
<evidence type="ECO:0000256" key="4">
    <source>
        <dbReference type="ARBA" id="ARBA00022475"/>
    </source>
</evidence>
<evidence type="ECO:0000313" key="10">
    <source>
        <dbReference type="Proteomes" id="UP000238071"/>
    </source>
</evidence>
<dbReference type="AlphaFoldDB" id="A0A2S6GRD8"/>
<proteinExistence type="inferred from homology"/>
<dbReference type="InterPro" id="IPR002549">
    <property type="entry name" value="AI-2E-like"/>
</dbReference>
<name>A0A2S6GRD8_9GAMM</name>
<organism evidence="9 10">
    <name type="scientific">Methylobacter tundripaludum</name>
    <dbReference type="NCBI Taxonomy" id="173365"/>
    <lineage>
        <taxon>Bacteria</taxon>
        <taxon>Pseudomonadati</taxon>
        <taxon>Pseudomonadota</taxon>
        <taxon>Gammaproteobacteria</taxon>
        <taxon>Methylococcales</taxon>
        <taxon>Methylococcaceae</taxon>
        <taxon>Methylobacter</taxon>
    </lineage>
</organism>
<gene>
    <name evidence="9" type="ORF">B0F88_113106</name>
</gene>
<evidence type="ECO:0000256" key="3">
    <source>
        <dbReference type="ARBA" id="ARBA00022448"/>
    </source>
</evidence>
<keyword evidence="7 8" id="KW-0472">Membrane</keyword>
<keyword evidence="4" id="KW-1003">Cell membrane</keyword>
<evidence type="ECO:0000256" key="5">
    <source>
        <dbReference type="ARBA" id="ARBA00022692"/>
    </source>
</evidence>
<dbReference type="Proteomes" id="UP000238071">
    <property type="component" value="Unassembled WGS sequence"/>
</dbReference>
<dbReference type="PANTHER" id="PTHR21716:SF67">
    <property type="entry name" value="TRANSPORT PROTEIN YDIK-RELATED"/>
    <property type="match status" value="1"/>
</dbReference>
<feature type="transmembrane region" description="Helical" evidence="8">
    <location>
        <begin position="33"/>
        <end position="50"/>
    </location>
</feature>
<comment type="subcellular location">
    <subcellularLocation>
        <location evidence="1">Cell membrane</location>
        <topology evidence="1">Multi-pass membrane protein</topology>
    </subcellularLocation>
</comment>
<feature type="transmembrane region" description="Helical" evidence="8">
    <location>
        <begin position="237"/>
        <end position="259"/>
    </location>
</feature>
<feature type="transmembrane region" description="Helical" evidence="8">
    <location>
        <begin position="62"/>
        <end position="84"/>
    </location>
</feature>
<keyword evidence="3" id="KW-0813">Transport</keyword>